<dbReference type="InterPro" id="IPR006949">
    <property type="entry name" value="Barrel_Baseplate_J-like"/>
</dbReference>
<evidence type="ECO:0000259" key="2">
    <source>
        <dbReference type="Pfam" id="PF04865"/>
    </source>
</evidence>
<comment type="similarity">
    <text evidence="1">Belongs to the Mu gp47/PBSX XkdT family.</text>
</comment>
<evidence type="ECO:0000259" key="4">
    <source>
        <dbReference type="Pfam" id="PF26079"/>
    </source>
</evidence>
<keyword evidence="6" id="KW-1185">Reference proteome</keyword>
<dbReference type="PANTHER" id="PTHR37829:SF3">
    <property type="entry name" value="PROTEIN JAYE-RELATED"/>
    <property type="match status" value="1"/>
</dbReference>
<organism evidence="5 6">
    <name type="scientific">Acetobacter suratthaniensis</name>
    <dbReference type="NCBI Taxonomy" id="1502841"/>
    <lineage>
        <taxon>Bacteria</taxon>
        <taxon>Pseudomonadati</taxon>
        <taxon>Pseudomonadota</taxon>
        <taxon>Alphaproteobacteria</taxon>
        <taxon>Acetobacterales</taxon>
        <taxon>Acetobacteraceae</taxon>
        <taxon>Acetobacter</taxon>
    </lineage>
</organism>
<dbReference type="RefSeq" id="WP_207854331.1">
    <property type="nucleotide sequence ID" value="NZ_JAFVMG010000007.1"/>
</dbReference>
<reference evidence="5 6" key="1">
    <citation type="submission" date="2021-03" db="EMBL/GenBank/DDBJ databases">
        <title>The complete genome sequence of Acetobacter suratthaniensis TBRC 1719.</title>
        <authorList>
            <person name="Charoenyingcharoen P."/>
            <person name="Yukphan P."/>
        </authorList>
    </citation>
    <scope>NUCLEOTIDE SEQUENCE [LARGE SCALE GENOMIC DNA]</scope>
    <source>
        <strain evidence="5 6">TBRC 1719</strain>
    </source>
</reference>
<protein>
    <submittedName>
        <fullName evidence="5">Baseplate J/gp47 family protein</fullName>
    </submittedName>
</protein>
<dbReference type="Proteomes" id="UP000664399">
    <property type="component" value="Unassembled WGS sequence"/>
</dbReference>
<evidence type="ECO:0000313" key="6">
    <source>
        <dbReference type="Proteomes" id="UP000664399"/>
    </source>
</evidence>
<dbReference type="InterPro" id="IPR058531">
    <property type="entry name" value="Baseplate_J_M"/>
</dbReference>
<dbReference type="Pfam" id="PF26078">
    <property type="entry name" value="Baseplate_J_M"/>
    <property type="match status" value="1"/>
</dbReference>
<dbReference type="Pfam" id="PF04865">
    <property type="entry name" value="Baseplate_J"/>
    <property type="match status" value="1"/>
</dbReference>
<feature type="domain" description="Baseplate protein J-like barrel" evidence="2">
    <location>
        <begin position="106"/>
        <end position="185"/>
    </location>
</feature>
<name>A0ABS3LM98_9PROT</name>
<dbReference type="InterPro" id="IPR058530">
    <property type="entry name" value="Baseplate_J-like_C"/>
</dbReference>
<dbReference type="Pfam" id="PF26079">
    <property type="entry name" value="Baseplate_J_C"/>
    <property type="match status" value="1"/>
</dbReference>
<dbReference type="PANTHER" id="PTHR37829">
    <property type="entry name" value="PHAGE-LIKE ELEMENT PBSX PROTEIN XKDT"/>
    <property type="match status" value="1"/>
</dbReference>
<evidence type="ECO:0000313" key="5">
    <source>
        <dbReference type="EMBL" id="MBO1328502.1"/>
    </source>
</evidence>
<dbReference type="InterPro" id="IPR052399">
    <property type="entry name" value="Phage_Baseplate_Assmbl_Protein"/>
</dbReference>
<sequence length="362" mass="37220">MTLAIPTPTELAERFCTYLDGRSFTADDGSVVTLDGRAANTFENVLAAVHAMGLYELYLTVRQLAREMFIQTATLDGLLPMHADTWGVKRNGATQASGYAVFNAATSTADVVVPAGTQLTTDGSATWSTIAAATVPAGSTSTSIAVMAAASGAAGNLAANTKLTLVSTVAGISSVSVDVSGIAGGADIEDVEAWRSRILLRVRKRSATGTRAQYEELATDSGAAYVNVVGGWLGNNTAGIIVLMSGPTVPTAGKIAAIQAYVDANRPVRANVTVVPGVIVPQNLTISLNPDTQSARTLVQAAVTSYYASVEMGGWLYVSALSDAISTVAGETSHFISAPTQDTQLAANQVAALGTITWGNVV</sequence>
<proteinExistence type="inferred from homology"/>
<feature type="domain" description="Baseplate J-like C-terminal" evidence="4">
    <location>
        <begin position="283"/>
        <end position="358"/>
    </location>
</feature>
<evidence type="ECO:0000256" key="1">
    <source>
        <dbReference type="ARBA" id="ARBA00038087"/>
    </source>
</evidence>
<feature type="domain" description="Baseplate J-like central" evidence="3">
    <location>
        <begin position="208"/>
        <end position="276"/>
    </location>
</feature>
<evidence type="ECO:0000259" key="3">
    <source>
        <dbReference type="Pfam" id="PF26078"/>
    </source>
</evidence>
<comment type="caution">
    <text evidence="5">The sequence shown here is derived from an EMBL/GenBank/DDBJ whole genome shotgun (WGS) entry which is preliminary data.</text>
</comment>
<dbReference type="EMBL" id="JAFVMG010000007">
    <property type="protein sequence ID" value="MBO1328502.1"/>
    <property type="molecule type" value="Genomic_DNA"/>
</dbReference>
<gene>
    <name evidence="5" type="ORF">J2D75_08430</name>
</gene>
<accession>A0ABS3LM98</accession>